<reference evidence="3 4" key="1">
    <citation type="submission" date="2020-07" db="EMBL/GenBank/DDBJ databases">
        <title>Sequencing the genomes of 1000 actinobacteria strains.</title>
        <authorList>
            <person name="Klenk H.-P."/>
        </authorList>
    </citation>
    <scope>NUCLEOTIDE SEQUENCE [LARGE SCALE GENOMIC DNA]</scope>
    <source>
        <strain evidence="3 4">DSM 21350</strain>
    </source>
</reference>
<comment type="caution">
    <text evidence="3">The sequence shown here is derived from an EMBL/GenBank/DDBJ whole genome shotgun (WGS) entry which is preliminary data.</text>
</comment>
<evidence type="ECO:0000313" key="4">
    <source>
        <dbReference type="Proteomes" id="UP000535511"/>
    </source>
</evidence>
<feature type="transmembrane region" description="Helical" evidence="2">
    <location>
        <begin position="138"/>
        <end position="156"/>
    </location>
</feature>
<dbReference type="RefSeq" id="WP_179664475.1">
    <property type="nucleotide sequence ID" value="NZ_JACCBG010000001.1"/>
</dbReference>
<feature type="transmembrane region" description="Helical" evidence="2">
    <location>
        <begin position="223"/>
        <end position="241"/>
    </location>
</feature>
<evidence type="ECO:0000256" key="1">
    <source>
        <dbReference type="SAM" id="MobiDB-lite"/>
    </source>
</evidence>
<protein>
    <submittedName>
        <fullName evidence="3">4-amino-4-deoxy-L-arabinose transferase-like glycosyltransferase</fullName>
    </submittedName>
</protein>
<feature type="transmembrane region" description="Helical" evidence="2">
    <location>
        <begin position="365"/>
        <end position="386"/>
    </location>
</feature>
<keyword evidence="2" id="KW-0812">Transmembrane</keyword>
<dbReference type="EMBL" id="JACCBG010000001">
    <property type="protein sequence ID" value="NYD42896.1"/>
    <property type="molecule type" value="Genomic_DNA"/>
</dbReference>
<dbReference type="AlphaFoldDB" id="A0A7Y9E7Z0"/>
<keyword evidence="3" id="KW-0808">Transferase</keyword>
<feature type="transmembrane region" description="Helical" evidence="2">
    <location>
        <begin position="33"/>
        <end position="55"/>
    </location>
</feature>
<sequence>MPTTPETGATSPTPGEEGPASGFAGRFRRLDPLVPLTGLVSLAVYLLNGFNGVLLRDIGVYAYAGQQVAEGVPPYVAILNRAGPLAHLVPGLGAWAARQVGVDDLLGMRFLFALLTAAAVSAGYVLARDVFRSRTAGLAAAATLLALRGFAFYATAGPREKTTMVLLTTLGLLALVHRRWATAGVLVALATLTWQPVLFAALPGAVAAVLLQPRGRLSGLLRFGAGGLAPLAVTVGCYALIDRLHVFWNCFVLINLRYTRQGSPLETPDRVWNRLDRAYDWSLWLLLAGLLLVVVWGLLALPAAIRRREARPAALVGIAVFTLGNLAWALKAFNGFPDAFVMFPGAAVGVAGLVPLLARRLPARVVVGVVTAGALAATALAADYSVSSRDDTLLEQRRDVDAVTAILPPHARILSVVAPEAMVLAHQRNPSRFQILSNGLRAYLDDTWPGGIAGYARWIGDRSPEVIAVGRTLDRSWLQPTLDAGYDQVGRTSPWLWYVRRDVGKDTLQRLREALATH</sequence>
<feature type="transmembrane region" description="Helical" evidence="2">
    <location>
        <begin position="163"/>
        <end position="180"/>
    </location>
</feature>
<feature type="transmembrane region" description="Helical" evidence="2">
    <location>
        <begin position="339"/>
        <end position="358"/>
    </location>
</feature>
<evidence type="ECO:0000256" key="2">
    <source>
        <dbReference type="SAM" id="Phobius"/>
    </source>
</evidence>
<feature type="transmembrane region" description="Helical" evidence="2">
    <location>
        <begin position="313"/>
        <end position="333"/>
    </location>
</feature>
<evidence type="ECO:0000313" key="3">
    <source>
        <dbReference type="EMBL" id="NYD42896.1"/>
    </source>
</evidence>
<dbReference type="Proteomes" id="UP000535511">
    <property type="component" value="Unassembled WGS sequence"/>
</dbReference>
<feature type="region of interest" description="Disordered" evidence="1">
    <location>
        <begin position="1"/>
        <end position="21"/>
    </location>
</feature>
<gene>
    <name evidence="3" type="ORF">BJZ21_002979</name>
</gene>
<accession>A0A7Y9E7Z0</accession>
<name>A0A7Y9E7Z0_9ACTN</name>
<feature type="transmembrane region" description="Helical" evidence="2">
    <location>
        <begin position="281"/>
        <end position="301"/>
    </location>
</feature>
<feature type="compositionally biased region" description="Polar residues" evidence="1">
    <location>
        <begin position="1"/>
        <end position="13"/>
    </location>
</feature>
<keyword evidence="4" id="KW-1185">Reference proteome</keyword>
<keyword evidence="2" id="KW-0472">Membrane</keyword>
<proteinExistence type="predicted"/>
<feature type="transmembrane region" description="Helical" evidence="2">
    <location>
        <begin position="186"/>
        <end position="211"/>
    </location>
</feature>
<keyword evidence="2" id="KW-1133">Transmembrane helix</keyword>
<organism evidence="3 4">
    <name type="scientific">Nocardioides panaciterrulae</name>
    <dbReference type="NCBI Taxonomy" id="661492"/>
    <lineage>
        <taxon>Bacteria</taxon>
        <taxon>Bacillati</taxon>
        <taxon>Actinomycetota</taxon>
        <taxon>Actinomycetes</taxon>
        <taxon>Propionibacteriales</taxon>
        <taxon>Nocardioidaceae</taxon>
        <taxon>Nocardioides</taxon>
    </lineage>
</organism>
<feature type="transmembrane region" description="Helical" evidence="2">
    <location>
        <begin position="106"/>
        <end position="126"/>
    </location>
</feature>
<dbReference type="GO" id="GO:0016740">
    <property type="term" value="F:transferase activity"/>
    <property type="evidence" value="ECO:0007669"/>
    <property type="project" value="UniProtKB-KW"/>
</dbReference>